<dbReference type="SUPFAM" id="SSF47413">
    <property type="entry name" value="lambda repressor-like DNA-binding domains"/>
    <property type="match status" value="1"/>
</dbReference>
<evidence type="ECO:0000313" key="3">
    <source>
        <dbReference type="Proteomes" id="UP000546162"/>
    </source>
</evidence>
<dbReference type="InterPro" id="IPR010982">
    <property type="entry name" value="Lambda_DNA-bd_dom_sf"/>
</dbReference>
<sequence length="290" mass="31732">MSTGPTDESGNPSESPGAAIARMRRKAGITGQQLGQMTKMSQAKISRIETGQTSVSPEDVARLARALGASPEVTNRLINHAERVHNRMTDWRQTTGSVGGIQSEVARIEANTREFRVFQPGVMIGLVQTSEYARAILSSIDVVYGPRHREGRVTSVAEAVSARVARQEILVEPGRQFNFMLGEAALSSRVAKPIHMLGQIERLRQVAGQANVSLKFIPADATLPLPLIHGFELLDDTCVVIDAFNTAMMSRGPDDVASYRQVFDMLDDAATDDVEPLLEKYLRQYRDLAA</sequence>
<protein>
    <submittedName>
        <fullName evidence="2">Transcriptional regulator with XRE-family HTH domain</fullName>
    </submittedName>
</protein>
<evidence type="ECO:0000313" key="2">
    <source>
        <dbReference type="EMBL" id="MBB4742167.1"/>
    </source>
</evidence>
<comment type="caution">
    <text evidence="2">The sequence shown here is derived from an EMBL/GenBank/DDBJ whole genome shotgun (WGS) entry which is preliminary data.</text>
</comment>
<dbReference type="PROSITE" id="PS50943">
    <property type="entry name" value="HTH_CROC1"/>
    <property type="match status" value="1"/>
</dbReference>
<accession>A0A7W7H1I7</accession>
<dbReference type="RefSeq" id="WP_185042573.1">
    <property type="nucleotide sequence ID" value="NZ_BAABFG010000005.1"/>
</dbReference>
<dbReference type="SMART" id="SM00530">
    <property type="entry name" value="HTH_XRE"/>
    <property type="match status" value="1"/>
</dbReference>
<name>A0A7W7H1I7_9ACTN</name>
<gene>
    <name evidence="2" type="ORF">BJY16_005626</name>
</gene>
<dbReference type="Proteomes" id="UP000546162">
    <property type="component" value="Unassembled WGS sequence"/>
</dbReference>
<dbReference type="CDD" id="cd00093">
    <property type="entry name" value="HTH_XRE"/>
    <property type="match status" value="1"/>
</dbReference>
<dbReference type="Gene3D" id="1.10.260.40">
    <property type="entry name" value="lambda repressor-like DNA-binding domains"/>
    <property type="match status" value="1"/>
</dbReference>
<dbReference type="InterPro" id="IPR001387">
    <property type="entry name" value="Cro/C1-type_HTH"/>
</dbReference>
<dbReference type="GO" id="GO:0003677">
    <property type="term" value="F:DNA binding"/>
    <property type="evidence" value="ECO:0007669"/>
    <property type="project" value="InterPro"/>
</dbReference>
<dbReference type="Pfam" id="PF19054">
    <property type="entry name" value="DUF5753"/>
    <property type="match status" value="1"/>
</dbReference>
<dbReference type="EMBL" id="JACHNB010000001">
    <property type="protein sequence ID" value="MBB4742167.1"/>
    <property type="molecule type" value="Genomic_DNA"/>
</dbReference>
<proteinExistence type="predicted"/>
<dbReference type="AlphaFoldDB" id="A0A7W7H1I7"/>
<dbReference type="InterPro" id="IPR043917">
    <property type="entry name" value="DUF5753"/>
</dbReference>
<dbReference type="Pfam" id="PF13560">
    <property type="entry name" value="HTH_31"/>
    <property type="match status" value="1"/>
</dbReference>
<organism evidence="2 3">
    <name type="scientific">Actinoplanes octamycinicus</name>
    <dbReference type="NCBI Taxonomy" id="135948"/>
    <lineage>
        <taxon>Bacteria</taxon>
        <taxon>Bacillati</taxon>
        <taxon>Actinomycetota</taxon>
        <taxon>Actinomycetes</taxon>
        <taxon>Micromonosporales</taxon>
        <taxon>Micromonosporaceae</taxon>
        <taxon>Actinoplanes</taxon>
    </lineage>
</organism>
<feature type="domain" description="HTH cro/C1-type" evidence="1">
    <location>
        <begin position="20"/>
        <end position="74"/>
    </location>
</feature>
<reference evidence="2 3" key="1">
    <citation type="submission" date="2020-08" db="EMBL/GenBank/DDBJ databases">
        <title>Sequencing the genomes of 1000 actinobacteria strains.</title>
        <authorList>
            <person name="Klenk H.-P."/>
        </authorList>
    </citation>
    <scope>NUCLEOTIDE SEQUENCE [LARGE SCALE GENOMIC DNA]</scope>
    <source>
        <strain evidence="2 3">DSM 45809</strain>
    </source>
</reference>
<evidence type="ECO:0000259" key="1">
    <source>
        <dbReference type="PROSITE" id="PS50943"/>
    </source>
</evidence>
<keyword evidence="3" id="KW-1185">Reference proteome</keyword>